<feature type="region of interest" description="Disordered" evidence="2">
    <location>
        <begin position="446"/>
        <end position="477"/>
    </location>
</feature>
<feature type="compositionally biased region" description="Low complexity" evidence="2">
    <location>
        <begin position="1"/>
        <end position="17"/>
    </location>
</feature>
<evidence type="ECO:0000259" key="3">
    <source>
        <dbReference type="PROSITE" id="PS50158"/>
    </source>
</evidence>
<keyword evidence="5" id="KW-1185">Reference proteome</keyword>
<comment type="caution">
    <text evidence="4">The sequence shown here is derived from an EMBL/GenBank/DDBJ whole genome shotgun (WGS) entry which is preliminary data.</text>
</comment>
<dbReference type="Pfam" id="PF03732">
    <property type="entry name" value="Retrotrans_gag"/>
    <property type="match status" value="1"/>
</dbReference>
<dbReference type="Gene3D" id="4.10.60.10">
    <property type="entry name" value="Zinc finger, CCHC-type"/>
    <property type="match status" value="4"/>
</dbReference>
<dbReference type="InterPro" id="IPR001878">
    <property type="entry name" value="Znf_CCHC"/>
</dbReference>
<dbReference type="InterPro" id="IPR036875">
    <property type="entry name" value="Znf_CCHC_sf"/>
</dbReference>
<accession>A0ABQ7DEZ0</accession>
<evidence type="ECO:0000313" key="5">
    <source>
        <dbReference type="Proteomes" id="UP000266723"/>
    </source>
</evidence>
<keyword evidence="1" id="KW-0862">Zinc</keyword>
<dbReference type="EMBL" id="QGKV02000649">
    <property type="protein sequence ID" value="KAF3575579.1"/>
    <property type="molecule type" value="Genomic_DNA"/>
</dbReference>
<feature type="domain" description="CCHC-type" evidence="3">
    <location>
        <begin position="673"/>
        <end position="688"/>
    </location>
</feature>
<feature type="compositionally biased region" description="Low complexity" evidence="2">
    <location>
        <begin position="141"/>
        <end position="152"/>
    </location>
</feature>
<feature type="domain" description="CCHC-type" evidence="3">
    <location>
        <begin position="695"/>
        <end position="711"/>
    </location>
</feature>
<keyword evidence="1" id="KW-0479">Metal-binding</keyword>
<organism evidence="4 5">
    <name type="scientific">Brassica cretica</name>
    <name type="common">Mustard</name>
    <dbReference type="NCBI Taxonomy" id="69181"/>
    <lineage>
        <taxon>Eukaryota</taxon>
        <taxon>Viridiplantae</taxon>
        <taxon>Streptophyta</taxon>
        <taxon>Embryophyta</taxon>
        <taxon>Tracheophyta</taxon>
        <taxon>Spermatophyta</taxon>
        <taxon>Magnoliopsida</taxon>
        <taxon>eudicotyledons</taxon>
        <taxon>Gunneridae</taxon>
        <taxon>Pentapetalae</taxon>
        <taxon>rosids</taxon>
        <taxon>malvids</taxon>
        <taxon>Brassicales</taxon>
        <taxon>Brassicaceae</taxon>
        <taxon>Brassiceae</taxon>
        <taxon>Brassica</taxon>
    </lineage>
</organism>
<feature type="domain" description="CCHC-type" evidence="3">
    <location>
        <begin position="192"/>
        <end position="208"/>
    </location>
</feature>
<evidence type="ECO:0000256" key="1">
    <source>
        <dbReference type="PROSITE-ProRule" id="PRU00047"/>
    </source>
</evidence>
<name>A0ABQ7DEZ0_BRACR</name>
<evidence type="ECO:0000256" key="2">
    <source>
        <dbReference type="SAM" id="MobiDB-lite"/>
    </source>
</evidence>
<dbReference type="PANTHER" id="PTHR15503:SF45">
    <property type="entry name" value="RNA-DIRECTED DNA POLYMERASE HOMOLOG"/>
    <property type="match status" value="1"/>
</dbReference>
<dbReference type="Gene3D" id="2.40.70.10">
    <property type="entry name" value="Acid Proteases"/>
    <property type="match status" value="2"/>
</dbReference>
<feature type="region of interest" description="Disordered" evidence="2">
    <location>
        <begin position="68"/>
        <end position="152"/>
    </location>
</feature>
<dbReference type="Pfam" id="PF00098">
    <property type="entry name" value="zf-CCHC"/>
    <property type="match status" value="4"/>
</dbReference>
<proteinExistence type="predicted"/>
<dbReference type="InterPro" id="IPR021109">
    <property type="entry name" value="Peptidase_aspartic_dom_sf"/>
</dbReference>
<dbReference type="CDD" id="cd00303">
    <property type="entry name" value="retropepsin_like"/>
    <property type="match status" value="2"/>
</dbReference>
<feature type="domain" description="CCHC-type" evidence="3">
    <location>
        <begin position="170"/>
        <end position="185"/>
    </location>
</feature>
<dbReference type="SUPFAM" id="SSF50630">
    <property type="entry name" value="Acid proteases"/>
    <property type="match status" value="2"/>
</dbReference>
<keyword evidence="1" id="KW-0863">Zinc-finger</keyword>
<feature type="region of interest" description="Disordered" evidence="2">
    <location>
        <begin position="1"/>
        <end position="53"/>
    </location>
</feature>
<feature type="region of interest" description="Disordered" evidence="2">
    <location>
        <begin position="392"/>
        <end position="422"/>
    </location>
</feature>
<dbReference type="Proteomes" id="UP000266723">
    <property type="component" value="Unassembled WGS sequence"/>
</dbReference>
<dbReference type="Pfam" id="PF08284">
    <property type="entry name" value="RVP_2"/>
    <property type="match status" value="2"/>
</dbReference>
<feature type="compositionally biased region" description="Low complexity" evidence="2">
    <location>
        <begin position="211"/>
        <end position="228"/>
    </location>
</feature>
<gene>
    <name evidence="4" type="ORF">DY000_02031108</name>
</gene>
<feature type="compositionally biased region" description="Pro residues" evidence="2">
    <location>
        <begin position="85"/>
        <end position="103"/>
    </location>
</feature>
<feature type="region of interest" description="Disordered" evidence="2">
    <location>
        <begin position="622"/>
        <end position="649"/>
    </location>
</feature>
<feature type="region of interest" description="Disordered" evidence="2">
    <location>
        <begin position="206"/>
        <end position="228"/>
    </location>
</feature>
<dbReference type="InterPro" id="IPR032567">
    <property type="entry name" value="RTL1-rel"/>
</dbReference>
<evidence type="ECO:0000313" key="4">
    <source>
        <dbReference type="EMBL" id="KAF3575579.1"/>
    </source>
</evidence>
<dbReference type="PANTHER" id="PTHR15503">
    <property type="entry name" value="LDOC1 RELATED"/>
    <property type="match status" value="1"/>
</dbReference>
<feature type="compositionally biased region" description="Pro residues" evidence="2">
    <location>
        <begin position="458"/>
        <end position="476"/>
    </location>
</feature>
<dbReference type="SMART" id="SM00343">
    <property type="entry name" value="ZnF_C2HC"/>
    <property type="match status" value="4"/>
</dbReference>
<sequence>MPPKNARVARPAVAAQRATRRVTRSASQASSEAESRREGAPENGNPVEMPNAVNAALLAELQRYRDAYGGQLPNGEAAAEAGDNPIPPGVGQNPPPPPPPPAAPAVLIEKPAEQESGLEEERRQNQNQNSQNRGAKRPRDALPAAKPAPARPTCERCRRFHVGECRAGACYNCGERGHMARECPKETQAPRRRCHRCGQEGHQSWECPTLQRGNAGGAQPQQQRGQAAEPRAYAVEGREGAEPIAGCVTVGEVTAFTLFDTGATHSFVSPRLTREWNFKGNFNTMVTGVETAGTEKMATRGRYEEVPVILAGVNLPGDLLELELGRYEVILGMDWLAQHRAVVECAKACVRIPLDGRQIVYRGMRTRTGITVVMPPKNARVARPAAAILRATRRVTRSASQASSEAESRREGAPENGNPVEMPNVVNAALLAELQRYRDAYGGQLPTGEAAAEAGDNPIPPRATQNPPPPPPPPAAPAMVHAPGPNYWDMLRHMKSMCPPEFRRDLAAHYLKDDALVWWDEVVERSHGIRLTWDDFLEAFNGKYFPLEAIDAMESKFQDIRQGSRNVRDYGDEFNRLRRFAGHYRSDHDLIRRFLKGMRVELRNSCNVREYRDVHELIGEAAEQESGLEEERKQNRGAKRPRDALPAAEPAPLRPACERCGRFHAGECRAGACFACGERGHMARDCPKERQAQRRRCHRCGQEGHQAWECPTLQRGNAEGAQPQQQRGQAAGPRAYAVEGREGAEPIAGSVAVGGVTAFTLFDTGATHSFVSPRLTREWDFKGNFNPMVTGVETAGTEKMATRGRYEEVPVILAGVNLPGDLLELELGRYEVILGMDWLAQHRAVVECAKACVRIPLDGRQIVYRGMRTRTGITVVPPVG</sequence>
<protein>
    <recommendedName>
        <fullName evidence="3">CCHC-type domain-containing protein</fullName>
    </recommendedName>
</protein>
<dbReference type="PROSITE" id="PS50158">
    <property type="entry name" value="ZF_CCHC"/>
    <property type="match status" value="4"/>
</dbReference>
<dbReference type="InterPro" id="IPR005162">
    <property type="entry name" value="Retrotrans_gag_dom"/>
</dbReference>
<reference evidence="4 5" key="1">
    <citation type="journal article" date="2020" name="BMC Genomics">
        <title>Intraspecific diversification of the crop wild relative Brassica cretica Lam. using demographic model selection.</title>
        <authorList>
            <person name="Kioukis A."/>
            <person name="Michalopoulou V.A."/>
            <person name="Briers L."/>
            <person name="Pirintsos S."/>
            <person name="Studholme D.J."/>
            <person name="Pavlidis P."/>
            <person name="Sarris P.F."/>
        </authorList>
    </citation>
    <scope>NUCLEOTIDE SEQUENCE [LARGE SCALE GENOMIC DNA]</scope>
    <source>
        <strain evidence="5">cv. PFS-1207/04</strain>
    </source>
</reference>
<dbReference type="SUPFAM" id="SSF57756">
    <property type="entry name" value="Retrovirus zinc finger-like domains"/>
    <property type="match status" value="2"/>
</dbReference>